<name>A0A4R9LVM6_9LEPT</name>
<evidence type="ECO:0000313" key="4">
    <source>
        <dbReference type="Proteomes" id="UP000298058"/>
    </source>
</evidence>
<keyword evidence="4" id="KW-1185">Reference proteome</keyword>
<evidence type="ECO:0000256" key="1">
    <source>
        <dbReference type="ARBA" id="ARBA00022676"/>
    </source>
</evidence>
<dbReference type="Proteomes" id="UP000298058">
    <property type="component" value="Unassembled WGS sequence"/>
</dbReference>
<dbReference type="Gene3D" id="3.40.50.2000">
    <property type="entry name" value="Glycogen Phosphorylase B"/>
    <property type="match status" value="1"/>
</dbReference>
<dbReference type="CDD" id="cd03789">
    <property type="entry name" value="GT9_LPS_heptosyltransferase"/>
    <property type="match status" value="1"/>
</dbReference>
<evidence type="ECO:0000256" key="2">
    <source>
        <dbReference type="ARBA" id="ARBA00022679"/>
    </source>
</evidence>
<dbReference type="PANTHER" id="PTHR30160">
    <property type="entry name" value="TETRAACYLDISACCHARIDE 4'-KINASE-RELATED"/>
    <property type="match status" value="1"/>
</dbReference>
<dbReference type="GO" id="GO:0009244">
    <property type="term" value="P:lipopolysaccharide core region biosynthetic process"/>
    <property type="evidence" value="ECO:0007669"/>
    <property type="project" value="TreeGrafter"/>
</dbReference>
<dbReference type="GO" id="GO:0008713">
    <property type="term" value="F:ADP-heptose-lipopolysaccharide heptosyltransferase activity"/>
    <property type="evidence" value="ECO:0007669"/>
    <property type="project" value="TreeGrafter"/>
</dbReference>
<dbReference type="SUPFAM" id="SSF53756">
    <property type="entry name" value="UDP-Glycosyltransferase/glycogen phosphorylase"/>
    <property type="match status" value="1"/>
</dbReference>
<dbReference type="GO" id="GO:0005829">
    <property type="term" value="C:cytosol"/>
    <property type="evidence" value="ECO:0007669"/>
    <property type="project" value="TreeGrafter"/>
</dbReference>
<keyword evidence="1" id="KW-0328">Glycosyltransferase</keyword>
<gene>
    <name evidence="3" type="ORF">EHS15_12925</name>
</gene>
<comment type="caution">
    <text evidence="3">The sequence shown here is derived from an EMBL/GenBank/DDBJ whole genome shotgun (WGS) entry which is preliminary data.</text>
</comment>
<organism evidence="3 4">
    <name type="scientific">Leptospira idonii</name>
    <dbReference type="NCBI Taxonomy" id="1193500"/>
    <lineage>
        <taxon>Bacteria</taxon>
        <taxon>Pseudomonadati</taxon>
        <taxon>Spirochaetota</taxon>
        <taxon>Spirochaetia</taxon>
        <taxon>Leptospirales</taxon>
        <taxon>Leptospiraceae</taxon>
        <taxon>Leptospira</taxon>
    </lineage>
</organism>
<accession>A0A4R9LVM6</accession>
<dbReference type="AlphaFoldDB" id="A0A4R9LVM6"/>
<dbReference type="OrthoDB" id="9797795at2"/>
<evidence type="ECO:0000313" key="3">
    <source>
        <dbReference type="EMBL" id="TGN18303.1"/>
    </source>
</evidence>
<reference evidence="3" key="1">
    <citation type="journal article" date="2019" name="PLoS Negl. Trop. Dis.">
        <title>Revisiting the worldwide diversity of Leptospira species in the environment.</title>
        <authorList>
            <person name="Vincent A.T."/>
            <person name="Schiettekatte O."/>
            <person name="Bourhy P."/>
            <person name="Veyrier F.J."/>
            <person name="Picardeau M."/>
        </authorList>
    </citation>
    <scope>NUCLEOTIDE SEQUENCE [LARGE SCALE GENOMIC DNA]</scope>
    <source>
        <strain evidence="3">201300427</strain>
    </source>
</reference>
<proteinExistence type="predicted"/>
<dbReference type="EMBL" id="RQHW01000047">
    <property type="protein sequence ID" value="TGN18303.1"/>
    <property type="molecule type" value="Genomic_DNA"/>
</dbReference>
<sequence length="335" mass="38396">MLLTLPVIKQYKKNFPGHETYLVTDISLIRPNEYLDRVISFSDIDFENFEKDFDRVIYMDYESNPEVHVLDSYAFCADIRLEDRTISWSLNESSLVRSKEILEKENCTPKFVTLQVQSGHSLRNYPMAHFQSLIGLIRETGMQVVVLSDKKNPLVDCINLAGKTKNIEEVAGIISLSDSFIGIDSGLLHISQALGKNTIAIFGSTNPLYRVTRPKNTFIASVEELDCLGCYHKSGKGAETLSVCKRGDLACMNHLSPEFIFSLWSRSFSKENSGLEMKIDSAIRSAEEYFSKSDMGTRRKKMFSDYRIRVERYLNEKRWTSKLRSVLKKLISYVR</sequence>
<dbReference type="InterPro" id="IPR051199">
    <property type="entry name" value="LPS_LOS_Heptosyltrfase"/>
</dbReference>
<keyword evidence="2" id="KW-0808">Transferase</keyword>
<dbReference type="RefSeq" id="WP_135760991.1">
    <property type="nucleotide sequence ID" value="NZ_RQHW01000047.1"/>
</dbReference>
<evidence type="ECO:0008006" key="5">
    <source>
        <dbReference type="Google" id="ProtNLM"/>
    </source>
</evidence>
<dbReference type="InterPro" id="IPR002201">
    <property type="entry name" value="Glyco_trans_9"/>
</dbReference>
<protein>
    <recommendedName>
        <fullName evidence="5">Lipopolysaccharide heptosyltransferase family protein</fullName>
    </recommendedName>
</protein>
<dbReference type="Pfam" id="PF01075">
    <property type="entry name" value="Glyco_transf_9"/>
    <property type="match status" value="1"/>
</dbReference>